<dbReference type="AlphaFoldDB" id="A0AAV4PYP7"/>
<name>A0AAV4PYP7_CAEEX</name>
<proteinExistence type="predicted"/>
<gene>
    <name evidence="1" type="ORF">CEXT_202991</name>
</gene>
<dbReference type="EMBL" id="BPLR01005237">
    <property type="protein sequence ID" value="GIY00905.1"/>
    <property type="molecule type" value="Genomic_DNA"/>
</dbReference>
<dbReference type="Proteomes" id="UP001054945">
    <property type="component" value="Unassembled WGS sequence"/>
</dbReference>
<reference evidence="1 2" key="1">
    <citation type="submission" date="2021-06" db="EMBL/GenBank/DDBJ databases">
        <title>Caerostris extrusa draft genome.</title>
        <authorList>
            <person name="Kono N."/>
            <person name="Arakawa K."/>
        </authorList>
    </citation>
    <scope>NUCLEOTIDE SEQUENCE [LARGE SCALE GENOMIC DNA]</scope>
</reference>
<accession>A0AAV4PYP7</accession>
<evidence type="ECO:0000313" key="2">
    <source>
        <dbReference type="Proteomes" id="UP001054945"/>
    </source>
</evidence>
<organism evidence="1 2">
    <name type="scientific">Caerostris extrusa</name>
    <name type="common">Bark spider</name>
    <name type="synonym">Caerostris bankana</name>
    <dbReference type="NCBI Taxonomy" id="172846"/>
    <lineage>
        <taxon>Eukaryota</taxon>
        <taxon>Metazoa</taxon>
        <taxon>Ecdysozoa</taxon>
        <taxon>Arthropoda</taxon>
        <taxon>Chelicerata</taxon>
        <taxon>Arachnida</taxon>
        <taxon>Araneae</taxon>
        <taxon>Araneomorphae</taxon>
        <taxon>Entelegynae</taxon>
        <taxon>Araneoidea</taxon>
        <taxon>Araneidae</taxon>
        <taxon>Caerostris</taxon>
    </lineage>
</organism>
<protein>
    <submittedName>
        <fullName evidence="1">Uncharacterized protein</fullName>
    </submittedName>
</protein>
<sequence>MEGFNGNDGQSLLVEQSDREKLQRYRMRPVTGISNMVLDFRLVVISFAMKMNVTDTHNDNDIVNLCQILLHPSVHARRPLCRKFTSPQVFLNASSQQPKGIRKVTAGLGGHSSWSRILSKLHILNSLKL</sequence>
<keyword evidence="2" id="KW-1185">Reference proteome</keyword>
<evidence type="ECO:0000313" key="1">
    <source>
        <dbReference type="EMBL" id="GIY00905.1"/>
    </source>
</evidence>
<comment type="caution">
    <text evidence="1">The sequence shown here is derived from an EMBL/GenBank/DDBJ whole genome shotgun (WGS) entry which is preliminary data.</text>
</comment>